<sequence length="228" mass="25576">VTFSLQQFRYGVQETATTDPAIITPVYYGGTSTVTTVSLHCSMCEALVPHVQKLIIAIIDEHRHRSSTSEMVSYNADFVDVLLSFDGEETLAEDDMVTVLRVNIYIYLQNKLRKEVDNVTMGEVATDANPARMSYSQAVVKETLRVHPLGPLLSWARFNESNIQLSDDMDVPSPTTTMVNIWAITHDPDVWKNLLEFKPERFVSEGGANVDMRGSDLCLAQFGVERRV</sequence>
<dbReference type="Proteomes" id="UP000823775">
    <property type="component" value="Unassembled WGS sequence"/>
</dbReference>
<comment type="cofactor">
    <cofactor evidence="1">
        <name>heme</name>
        <dbReference type="ChEBI" id="CHEBI:30413"/>
    </cofactor>
</comment>
<keyword evidence="4" id="KW-0479">Metal-binding</keyword>
<evidence type="ECO:0000256" key="3">
    <source>
        <dbReference type="ARBA" id="ARBA00022617"/>
    </source>
</evidence>
<comment type="similarity">
    <text evidence="2">Belongs to the cytochrome P450 family.</text>
</comment>
<keyword evidence="5" id="KW-0560">Oxidoreductase</keyword>
<proteinExistence type="inferred from homology"/>
<comment type="caution">
    <text evidence="8">The sequence shown here is derived from an EMBL/GenBank/DDBJ whole genome shotgun (WGS) entry which is preliminary data.</text>
</comment>
<evidence type="ECO:0000313" key="8">
    <source>
        <dbReference type="EMBL" id="MCD7454230.1"/>
    </source>
</evidence>
<feature type="non-terminal residue" evidence="8">
    <location>
        <position position="1"/>
    </location>
</feature>
<evidence type="ECO:0000256" key="1">
    <source>
        <dbReference type="ARBA" id="ARBA00001971"/>
    </source>
</evidence>
<keyword evidence="9" id="KW-1185">Reference proteome</keyword>
<dbReference type="InterPro" id="IPR002401">
    <property type="entry name" value="Cyt_P450_E_grp-I"/>
</dbReference>
<reference evidence="8 9" key="1">
    <citation type="journal article" date="2021" name="BMC Genomics">
        <title>Datura genome reveals duplications of psychoactive alkaloid biosynthetic genes and high mutation rate following tissue culture.</title>
        <authorList>
            <person name="Rajewski A."/>
            <person name="Carter-House D."/>
            <person name="Stajich J."/>
            <person name="Litt A."/>
        </authorList>
    </citation>
    <scope>NUCLEOTIDE SEQUENCE [LARGE SCALE GENOMIC DNA]</scope>
    <source>
        <strain evidence="8">AR-01</strain>
    </source>
</reference>
<dbReference type="EMBL" id="JACEIK010000292">
    <property type="protein sequence ID" value="MCD7454230.1"/>
    <property type="molecule type" value="Genomic_DNA"/>
</dbReference>
<keyword evidence="6" id="KW-0408">Iron</keyword>
<evidence type="ECO:0000256" key="4">
    <source>
        <dbReference type="ARBA" id="ARBA00022723"/>
    </source>
</evidence>
<dbReference type="PANTHER" id="PTHR47946:SF6">
    <property type="entry name" value="CYTOCHROME P450 78A7"/>
    <property type="match status" value="1"/>
</dbReference>
<dbReference type="PANTHER" id="PTHR47946">
    <property type="entry name" value="CYTOCHROME P450 78A7-RELATED"/>
    <property type="match status" value="1"/>
</dbReference>
<organism evidence="8 9">
    <name type="scientific">Datura stramonium</name>
    <name type="common">Jimsonweed</name>
    <name type="synonym">Common thornapple</name>
    <dbReference type="NCBI Taxonomy" id="4076"/>
    <lineage>
        <taxon>Eukaryota</taxon>
        <taxon>Viridiplantae</taxon>
        <taxon>Streptophyta</taxon>
        <taxon>Embryophyta</taxon>
        <taxon>Tracheophyta</taxon>
        <taxon>Spermatophyta</taxon>
        <taxon>Magnoliopsida</taxon>
        <taxon>eudicotyledons</taxon>
        <taxon>Gunneridae</taxon>
        <taxon>Pentapetalae</taxon>
        <taxon>asterids</taxon>
        <taxon>lamiids</taxon>
        <taxon>Solanales</taxon>
        <taxon>Solanaceae</taxon>
        <taxon>Solanoideae</taxon>
        <taxon>Datureae</taxon>
        <taxon>Datura</taxon>
    </lineage>
</organism>
<evidence type="ECO:0000256" key="5">
    <source>
        <dbReference type="ARBA" id="ARBA00023002"/>
    </source>
</evidence>
<evidence type="ECO:0000256" key="7">
    <source>
        <dbReference type="ARBA" id="ARBA00023033"/>
    </source>
</evidence>
<dbReference type="Gene3D" id="1.10.630.10">
    <property type="entry name" value="Cytochrome P450"/>
    <property type="match status" value="1"/>
</dbReference>
<dbReference type="Pfam" id="PF00067">
    <property type="entry name" value="p450"/>
    <property type="match status" value="1"/>
</dbReference>
<dbReference type="SUPFAM" id="SSF48264">
    <property type="entry name" value="Cytochrome P450"/>
    <property type="match status" value="1"/>
</dbReference>
<protein>
    <submittedName>
        <fullName evidence="8">Uncharacterized protein</fullName>
    </submittedName>
</protein>
<dbReference type="PRINTS" id="PR00463">
    <property type="entry name" value="EP450I"/>
</dbReference>
<dbReference type="InterPro" id="IPR036396">
    <property type="entry name" value="Cyt_P450_sf"/>
</dbReference>
<accession>A0ABS8S527</accession>
<evidence type="ECO:0000256" key="2">
    <source>
        <dbReference type="ARBA" id="ARBA00010617"/>
    </source>
</evidence>
<name>A0ABS8S527_DATST</name>
<evidence type="ECO:0000256" key="6">
    <source>
        <dbReference type="ARBA" id="ARBA00023004"/>
    </source>
</evidence>
<keyword evidence="3" id="KW-0349">Heme</keyword>
<evidence type="ECO:0000313" key="9">
    <source>
        <dbReference type="Proteomes" id="UP000823775"/>
    </source>
</evidence>
<dbReference type="InterPro" id="IPR051996">
    <property type="entry name" value="Cytochrome_P450_78A"/>
</dbReference>
<dbReference type="InterPro" id="IPR001128">
    <property type="entry name" value="Cyt_P450"/>
</dbReference>
<keyword evidence="7" id="KW-0503">Monooxygenase</keyword>
<gene>
    <name evidence="8" type="ORF">HAX54_024016</name>
</gene>